<dbReference type="AntiFam" id="ANF00145">
    <property type="entry name" value="Shadow ORF (opposite macB)"/>
</dbReference>
<dbReference type="EMBL" id="VSSQ01020602">
    <property type="protein sequence ID" value="MPM65595.1"/>
    <property type="molecule type" value="Genomic_DNA"/>
</dbReference>
<gene>
    <name evidence="1" type="ORF">SDC9_112492</name>
</gene>
<accession>A0A645BJN8</accession>
<dbReference type="AlphaFoldDB" id="A0A645BJN8"/>
<name>A0A645BJN8_9ZZZZ</name>
<sequence>MAVTEGTAVTPTILPAMPASVTPRMMPMMPPMAEVVPASMINWPRMSRPLAPRDFRMPISRVRSVTETSMMFIMPMPPTSREIAAMATRTVITVPWMVAMTPMTSDMDTTT</sequence>
<reference evidence="1" key="1">
    <citation type="submission" date="2019-08" db="EMBL/GenBank/DDBJ databases">
        <authorList>
            <person name="Kucharzyk K."/>
            <person name="Murdoch R.W."/>
            <person name="Higgins S."/>
            <person name="Loffler F."/>
        </authorList>
    </citation>
    <scope>NUCLEOTIDE SEQUENCE</scope>
</reference>
<organism evidence="1">
    <name type="scientific">bioreactor metagenome</name>
    <dbReference type="NCBI Taxonomy" id="1076179"/>
    <lineage>
        <taxon>unclassified sequences</taxon>
        <taxon>metagenomes</taxon>
        <taxon>ecological metagenomes</taxon>
    </lineage>
</organism>
<proteinExistence type="predicted"/>
<comment type="caution">
    <text evidence="1">The sequence shown here is derived from an EMBL/GenBank/DDBJ whole genome shotgun (WGS) entry which is preliminary data.</text>
</comment>
<protein>
    <submittedName>
        <fullName evidence="1">Uncharacterized protein</fullName>
    </submittedName>
</protein>
<evidence type="ECO:0000313" key="1">
    <source>
        <dbReference type="EMBL" id="MPM65595.1"/>
    </source>
</evidence>